<dbReference type="InterPro" id="IPR036249">
    <property type="entry name" value="Thioredoxin-like_sf"/>
</dbReference>
<dbReference type="Gene3D" id="3.40.30.10">
    <property type="entry name" value="Glutaredoxin"/>
    <property type="match status" value="1"/>
</dbReference>
<feature type="domain" description="Alkyl hydroperoxide reductase subunit C/ Thiol specific antioxidant" evidence="5">
    <location>
        <begin position="10"/>
        <end position="57"/>
    </location>
</feature>
<evidence type="ECO:0000259" key="5">
    <source>
        <dbReference type="Pfam" id="PF00578"/>
    </source>
</evidence>
<accession>A0A078KJH9</accession>
<dbReference type="GO" id="GO:0008379">
    <property type="term" value="F:thioredoxin peroxidase activity"/>
    <property type="evidence" value="ECO:0007669"/>
    <property type="project" value="TreeGrafter"/>
</dbReference>
<keyword evidence="2" id="KW-0560">Oxidoreductase</keyword>
<feature type="compositionally biased region" description="Polar residues" evidence="4">
    <location>
        <begin position="217"/>
        <end position="236"/>
    </location>
</feature>
<feature type="domain" description="Peroxiredoxin C-terminal" evidence="6">
    <location>
        <begin position="78"/>
        <end position="117"/>
    </location>
</feature>
<dbReference type="GO" id="GO:0006979">
    <property type="term" value="P:response to oxidative stress"/>
    <property type="evidence" value="ECO:0007669"/>
    <property type="project" value="TreeGrafter"/>
</dbReference>
<dbReference type="PANTHER" id="PTHR10681">
    <property type="entry name" value="THIOREDOXIN PEROXIDASE"/>
    <property type="match status" value="1"/>
</dbReference>
<dbReference type="InterPro" id="IPR019479">
    <property type="entry name" value="Peroxiredoxin_C"/>
</dbReference>
<name>A0A078KJH9_9FIRM</name>
<dbReference type="InterPro" id="IPR050217">
    <property type="entry name" value="Peroxiredoxin"/>
</dbReference>
<dbReference type="HOGENOM" id="CLU_1000041_0_0_9"/>
<dbReference type="EMBL" id="LM995447">
    <property type="protein sequence ID" value="CDZ23786.1"/>
    <property type="molecule type" value="Genomic_DNA"/>
</dbReference>
<evidence type="ECO:0000313" key="8">
    <source>
        <dbReference type="Proteomes" id="UP000032431"/>
    </source>
</evidence>
<dbReference type="PANTHER" id="PTHR10681:SF128">
    <property type="entry name" value="THIOREDOXIN-DEPENDENT PEROXIDE REDUCTASE, MITOCHONDRIAL"/>
    <property type="match status" value="1"/>
</dbReference>
<dbReference type="AlphaFoldDB" id="A0A078KJH9"/>
<evidence type="ECO:0000313" key="7">
    <source>
        <dbReference type="EMBL" id="CDZ23786.1"/>
    </source>
</evidence>
<dbReference type="GO" id="GO:0042744">
    <property type="term" value="P:hydrogen peroxide catabolic process"/>
    <property type="evidence" value="ECO:0007669"/>
    <property type="project" value="TreeGrafter"/>
</dbReference>
<sequence>MERYSWKDIKNPKINFPIIADNFGNIAKLYGMLMPAASATRTVRSVFIIDPSGTIRAILVYPVSAGRNIKEIMRLLLALQAHDKTGNATPADWNPGDPQVMPAPQTMAEAAQRMEDKKNGANSCLDWYISFTKESKQEPVIQSVRPEMKAAEKKSTPNDGSSFDMSGIIRMMGADAILPQQSQKQSSSNMAASRLSPSSVFSAASPSVSSPSTAPSNQKQATTQPSKKQSAKTPYQPSAPYSFGGGIMEQNRLLFPSDDKFGLNREYLITRDYPNNNK</sequence>
<feature type="compositionally biased region" description="Polar residues" evidence="4">
    <location>
        <begin position="179"/>
        <end position="190"/>
    </location>
</feature>
<protein>
    <submittedName>
        <fullName evidence="7">Uncharacterized protein</fullName>
    </submittedName>
</protein>
<dbReference type="GO" id="GO:0033554">
    <property type="term" value="P:cellular response to stress"/>
    <property type="evidence" value="ECO:0007669"/>
    <property type="project" value="TreeGrafter"/>
</dbReference>
<keyword evidence="8" id="KW-1185">Reference proteome</keyword>
<feature type="compositionally biased region" description="Low complexity" evidence="4">
    <location>
        <begin position="191"/>
        <end position="216"/>
    </location>
</feature>
<dbReference type="STRING" id="29343.CCDG5_0657"/>
<dbReference type="Pfam" id="PF00578">
    <property type="entry name" value="AhpC-TSA"/>
    <property type="match status" value="1"/>
</dbReference>
<comment type="function">
    <text evidence="3">Thiol-specific peroxidase that catalyzes the reduction of hydrogen peroxide and organic hydroperoxides to water and alcohols, respectively. Plays a role in cell protection against oxidative stress by detoxifying peroxides.</text>
</comment>
<gene>
    <name evidence="7" type="ORF">CCDG5_0657</name>
</gene>
<dbReference type="Gene3D" id="3.30.1020.10">
    <property type="entry name" value="Antioxidant, Horf6, Chain A, domain2"/>
    <property type="match status" value="1"/>
</dbReference>
<evidence type="ECO:0000256" key="4">
    <source>
        <dbReference type="SAM" id="MobiDB-lite"/>
    </source>
</evidence>
<dbReference type="InterPro" id="IPR000866">
    <property type="entry name" value="AhpC/TSA"/>
</dbReference>
<dbReference type="PATRIC" id="fig|29343.3.peg.689"/>
<dbReference type="KEGG" id="ccel:CCDG5_0657"/>
<evidence type="ECO:0000256" key="2">
    <source>
        <dbReference type="ARBA" id="ARBA00023002"/>
    </source>
</evidence>
<organism evidence="7 8">
    <name type="scientific">[Clostridium] cellulosi</name>
    <dbReference type="NCBI Taxonomy" id="29343"/>
    <lineage>
        <taxon>Bacteria</taxon>
        <taxon>Bacillati</taxon>
        <taxon>Bacillota</taxon>
        <taxon>Clostridia</taxon>
        <taxon>Eubacteriales</taxon>
        <taxon>Oscillospiraceae</taxon>
        <taxon>Oscillospiraceae incertae sedis</taxon>
    </lineage>
</organism>
<evidence type="ECO:0000256" key="1">
    <source>
        <dbReference type="ARBA" id="ARBA00009796"/>
    </source>
</evidence>
<dbReference type="Pfam" id="PF10417">
    <property type="entry name" value="1-cysPrx_C"/>
    <property type="match status" value="1"/>
</dbReference>
<evidence type="ECO:0000259" key="6">
    <source>
        <dbReference type="Pfam" id="PF10417"/>
    </source>
</evidence>
<evidence type="ECO:0000256" key="3">
    <source>
        <dbReference type="ARBA" id="ARBA00037420"/>
    </source>
</evidence>
<proteinExistence type="inferred from homology"/>
<dbReference type="Proteomes" id="UP000032431">
    <property type="component" value="Chromosome I"/>
</dbReference>
<dbReference type="SUPFAM" id="SSF52833">
    <property type="entry name" value="Thioredoxin-like"/>
    <property type="match status" value="1"/>
</dbReference>
<dbReference type="GO" id="GO:0045454">
    <property type="term" value="P:cell redox homeostasis"/>
    <property type="evidence" value="ECO:0007669"/>
    <property type="project" value="TreeGrafter"/>
</dbReference>
<feature type="region of interest" description="Disordered" evidence="4">
    <location>
        <begin position="179"/>
        <end position="246"/>
    </location>
</feature>
<dbReference type="GO" id="GO:0005829">
    <property type="term" value="C:cytosol"/>
    <property type="evidence" value="ECO:0007669"/>
    <property type="project" value="TreeGrafter"/>
</dbReference>
<comment type="similarity">
    <text evidence="1">Belongs to the peroxiredoxin family. AhpC/Prx1 subfamily.</text>
</comment>
<reference evidence="8" key="1">
    <citation type="submission" date="2014-07" db="EMBL/GenBank/DDBJ databases">
        <authorList>
            <person name="Wibberg D."/>
        </authorList>
    </citation>
    <scope>NUCLEOTIDE SEQUENCE [LARGE SCALE GENOMIC DNA]</scope>
    <source>
        <strain evidence="8">DG5</strain>
    </source>
</reference>